<dbReference type="Proteomes" id="UP001196413">
    <property type="component" value="Unassembled WGS sequence"/>
</dbReference>
<dbReference type="GO" id="GO:0000122">
    <property type="term" value="P:negative regulation of transcription by RNA polymerase II"/>
    <property type="evidence" value="ECO:0007669"/>
    <property type="project" value="UniProtKB-ARBA"/>
</dbReference>
<sequence>MKEQCTPTCISSLWLHEPTQFSNMFSLQDLLNSQMRSTTIHQPFAPQQILGSSLNTQLYVLMNVQLQHMLNSSLPRVDKVKNELEDNYEQNTYASSDVDATSYTLDALEVTDKRTKSSRRFANPRCVCDQCGKSYASTSNLSRHKQTHRPLDSEYAKQCPHCDRVYVSMPALRVICVRIPAKDHLDVLIAGRISLIEVISELIFSHILPLLCNPLTTTCADFGHDQSPPIILSTVKTGLVPIQRS</sequence>
<dbReference type="InterPro" id="IPR013087">
    <property type="entry name" value="Znf_C2H2_type"/>
</dbReference>
<dbReference type="InterPro" id="IPR036236">
    <property type="entry name" value="Znf_C2H2_sf"/>
</dbReference>
<keyword evidence="2 4" id="KW-0863">Zinc-finger</keyword>
<gene>
    <name evidence="6" type="ORF">KIN20_006382</name>
</gene>
<dbReference type="AlphaFoldDB" id="A0AAD5M5Z8"/>
<evidence type="ECO:0000256" key="4">
    <source>
        <dbReference type="PROSITE-ProRule" id="PRU00042"/>
    </source>
</evidence>
<feature type="domain" description="C2H2-type" evidence="5">
    <location>
        <begin position="126"/>
        <end position="153"/>
    </location>
</feature>
<accession>A0AAD5M5Z8</accession>
<comment type="caution">
    <text evidence="6">The sequence shown here is derived from an EMBL/GenBank/DDBJ whole genome shotgun (WGS) entry which is preliminary data.</text>
</comment>
<dbReference type="Gene3D" id="3.30.160.60">
    <property type="entry name" value="Classic Zinc Finger"/>
    <property type="match status" value="1"/>
</dbReference>
<dbReference type="SUPFAM" id="SSF57667">
    <property type="entry name" value="beta-beta-alpha zinc fingers"/>
    <property type="match status" value="1"/>
</dbReference>
<dbReference type="PROSITE" id="PS50157">
    <property type="entry name" value="ZINC_FINGER_C2H2_2"/>
    <property type="match status" value="1"/>
</dbReference>
<reference evidence="6" key="1">
    <citation type="submission" date="2021-06" db="EMBL/GenBank/DDBJ databases">
        <title>Parelaphostrongylus tenuis whole genome reference sequence.</title>
        <authorList>
            <person name="Garwood T.J."/>
            <person name="Larsen P.A."/>
            <person name="Fountain-Jones N.M."/>
            <person name="Garbe J.R."/>
            <person name="Macchietto M.G."/>
            <person name="Kania S.A."/>
            <person name="Gerhold R.W."/>
            <person name="Richards J.E."/>
            <person name="Wolf T.M."/>
        </authorList>
    </citation>
    <scope>NUCLEOTIDE SEQUENCE</scope>
    <source>
        <strain evidence="6">MNPRO001-30</strain>
        <tissue evidence="6">Meninges</tissue>
    </source>
</reference>
<dbReference type="FunFam" id="3.30.160.60:FF:000446">
    <property type="entry name" value="Zinc finger protein"/>
    <property type="match status" value="1"/>
</dbReference>
<name>A0AAD5M5Z8_PARTN</name>
<evidence type="ECO:0000256" key="1">
    <source>
        <dbReference type="ARBA" id="ARBA00022723"/>
    </source>
</evidence>
<evidence type="ECO:0000313" key="6">
    <source>
        <dbReference type="EMBL" id="KAJ1350568.1"/>
    </source>
</evidence>
<keyword evidence="3" id="KW-0862">Zinc</keyword>
<dbReference type="EMBL" id="JAHQIW010000891">
    <property type="protein sequence ID" value="KAJ1350568.1"/>
    <property type="molecule type" value="Genomic_DNA"/>
</dbReference>
<dbReference type="GO" id="GO:0008270">
    <property type="term" value="F:zinc ion binding"/>
    <property type="evidence" value="ECO:0007669"/>
    <property type="project" value="UniProtKB-KW"/>
</dbReference>
<keyword evidence="1" id="KW-0479">Metal-binding</keyword>
<dbReference type="GO" id="GO:0005634">
    <property type="term" value="C:nucleus"/>
    <property type="evidence" value="ECO:0007669"/>
    <property type="project" value="UniProtKB-ARBA"/>
</dbReference>
<dbReference type="Pfam" id="PF00096">
    <property type="entry name" value="zf-C2H2"/>
    <property type="match status" value="1"/>
</dbReference>
<evidence type="ECO:0000256" key="3">
    <source>
        <dbReference type="ARBA" id="ARBA00022833"/>
    </source>
</evidence>
<proteinExistence type="predicted"/>
<evidence type="ECO:0000259" key="5">
    <source>
        <dbReference type="PROSITE" id="PS50157"/>
    </source>
</evidence>
<protein>
    <recommendedName>
        <fullName evidence="5">C2H2-type domain-containing protein</fullName>
    </recommendedName>
</protein>
<keyword evidence="7" id="KW-1185">Reference proteome</keyword>
<dbReference type="PROSITE" id="PS00028">
    <property type="entry name" value="ZINC_FINGER_C2H2_1"/>
    <property type="match status" value="1"/>
</dbReference>
<organism evidence="6 7">
    <name type="scientific">Parelaphostrongylus tenuis</name>
    <name type="common">Meningeal worm</name>
    <dbReference type="NCBI Taxonomy" id="148309"/>
    <lineage>
        <taxon>Eukaryota</taxon>
        <taxon>Metazoa</taxon>
        <taxon>Ecdysozoa</taxon>
        <taxon>Nematoda</taxon>
        <taxon>Chromadorea</taxon>
        <taxon>Rhabditida</taxon>
        <taxon>Rhabditina</taxon>
        <taxon>Rhabditomorpha</taxon>
        <taxon>Strongyloidea</taxon>
        <taxon>Metastrongylidae</taxon>
        <taxon>Parelaphostrongylus</taxon>
    </lineage>
</organism>
<evidence type="ECO:0000256" key="2">
    <source>
        <dbReference type="ARBA" id="ARBA00022771"/>
    </source>
</evidence>
<evidence type="ECO:0000313" key="7">
    <source>
        <dbReference type="Proteomes" id="UP001196413"/>
    </source>
</evidence>